<comment type="similarity">
    <text evidence="2 4">Belongs to the pyridoxal phosphate-binding protein YggS/PROSC family.</text>
</comment>
<dbReference type="GO" id="GO:0030170">
    <property type="term" value="F:pyridoxal phosphate binding"/>
    <property type="evidence" value="ECO:0007669"/>
    <property type="project" value="UniProtKB-UniRule"/>
</dbReference>
<name>A0A401LXF2_9BACE</name>
<dbReference type="InterPro" id="IPR001608">
    <property type="entry name" value="Ala_racemase_N"/>
</dbReference>
<proteinExistence type="inferred from homology"/>
<dbReference type="NCBIfam" id="TIGR00044">
    <property type="entry name" value="YggS family pyridoxal phosphate-dependent enzyme"/>
    <property type="match status" value="1"/>
</dbReference>
<dbReference type="CDD" id="cd00635">
    <property type="entry name" value="PLPDE_III_YBL036c_like"/>
    <property type="match status" value="1"/>
</dbReference>
<evidence type="ECO:0000313" key="7">
    <source>
        <dbReference type="Proteomes" id="UP000288079"/>
    </source>
</evidence>
<evidence type="ECO:0000256" key="3">
    <source>
        <dbReference type="PIRSR" id="PIRSR004848-1"/>
    </source>
</evidence>
<reference evidence="6 7" key="1">
    <citation type="submission" date="2018-10" db="EMBL/GenBank/DDBJ databases">
        <title>Draft Genome Sequence of Bacteroides sp. KCTC 15687.</title>
        <authorList>
            <person name="Yu S.Y."/>
            <person name="Kim J.S."/>
            <person name="Oh B.S."/>
            <person name="Park S.H."/>
            <person name="Kang S.W."/>
            <person name="Park J.E."/>
            <person name="Choi S.H."/>
            <person name="Han K.I."/>
            <person name="Lee K.C."/>
            <person name="Eom M.K."/>
            <person name="Suh M.K."/>
            <person name="Lee D.H."/>
            <person name="Yoon H."/>
            <person name="Kim B."/>
            <person name="Yang S.J."/>
            <person name="Lee J.S."/>
            <person name="Lee J.H."/>
        </authorList>
    </citation>
    <scope>NUCLEOTIDE SEQUENCE [LARGE SCALE GENOMIC DNA]</scope>
    <source>
        <strain evidence="6 7">KCTC 15687</strain>
    </source>
</reference>
<feature type="domain" description="Alanine racemase N-terminal" evidence="5">
    <location>
        <begin position="3"/>
        <end position="220"/>
    </location>
</feature>
<evidence type="ECO:0000313" key="6">
    <source>
        <dbReference type="EMBL" id="GCB36195.1"/>
    </source>
</evidence>
<dbReference type="PANTHER" id="PTHR10146:SF14">
    <property type="entry name" value="PYRIDOXAL PHOSPHATE HOMEOSTASIS PROTEIN"/>
    <property type="match status" value="1"/>
</dbReference>
<dbReference type="PIRSF" id="PIRSF004848">
    <property type="entry name" value="YBL036c_PLPDEIII"/>
    <property type="match status" value="1"/>
</dbReference>
<sequence length="224" mass="25601">MSIADNLKQVLTELPQGVRLVAVSKFHPNEAIEEAYQAGQRIFGESKVQEMTAKYESLPKDIEWHFIGHLQTNKIKYMIPYVAMIHGIDTYKLLEEVNKQAAKANRIVNCLLQIHVAREETKFGFTPEECKEMLAAGAWKELSHIRLCGLMGMASNTDNTEQIDSEFRLLDRLFQEIKTTWFADSTHFRELSMGMSHDYHQAIAAGSTMVRVGSKIFGERNYNN</sequence>
<dbReference type="RefSeq" id="WP_125041931.1">
    <property type="nucleotide sequence ID" value="NZ_BHWB01000010.1"/>
</dbReference>
<dbReference type="InterPro" id="IPR029066">
    <property type="entry name" value="PLP-binding_barrel"/>
</dbReference>
<dbReference type="InterPro" id="IPR011078">
    <property type="entry name" value="PyrdxlP_homeostasis"/>
</dbReference>
<evidence type="ECO:0000256" key="4">
    <source>
        <dbReference type="RuleBase" id="RU004514"/>
    </source>
</evidence>
<evidence type="ECO:0000256" key="2">
    <source>
        <dbReference type="HAMAP-Rule" id="MF_02087"/>
    </source>
</evidence>
<keyword evidence="7" id="KW-1185">Reference proteome</keyword>
<comment type="caution">
    <text evidence="6">The sequence shown here is derived from an EMBL/GenBank/DDBJ whole genome shotgun (WGS) entry which is preliminary data.</text>
</comment>
<feature type="modified residue" description="N6-(pyridoxal phosphate)lysine" evidence="2 3">
    <location>
        <position position="25"/>
    </location>
</feature>
<dbReference type="Proteomes" id="UP000288079">
    <property type="component" value="Unassembled WGS sequence"/>
</dbReference>
<organism evidence="6 7">
    <name type="scientific">Bacteroides faecalis</name>
    <dbReference type="NCBI Taxonomy" id="2447885"/>
    <lineage>
        <taxon>Bacteria</taxon>
        <taxon>Pseudomonadati</taxon>
        <taxon>Bacteroidota</taxon>
        <taxon>Bacteroidia</taxon>
        <taxon>Bacteroidales</taxon>
        <taxon>Bacteroidaceae</taxon>
        <taxon>Bacteroides</taxon>
    </lineage>
</organism>
<dbReference type="FunFam" id="3.20.20.10:FF:000024">
    <property type="entry name" value="Pyridoxal phosphate homeostasis protein"/>
    <property type="match status" value="1"/>
</dbReference>
<evidence type="ECO:0000259" key="5">
    <source>
        <dbReference type="Pfam" id="PF01168"/>
    </source>
</evidence>
<gene>
    <name evidence="6" type="ORF">KGMB02408_31400</name>
</gene>
<comment type="cofactor">
    <cofactor evidence="3">
        <name>pyridoxal 5'-phosphate</name>
        <dbReference type="ChEBI" id="CHEBI:597326"/>
    </cofactor>
</comment>
<dbReference type="HAMAP" id="MF_02087">
    <property type="entry name" value="PLP_homeostasis"/>
    <property type="match status" value="1"/>
</dbReference>
<protein>
    <recommendedName>
        <fullName evidence="2">Pyridoxal phosphate homeostasis protein</fullName>
        <shortName evidence="2">PLP homeostasis protein</shortName>
    </recommendedName>
</protein>
<dbReference type="AlphaFoldDB" id="A0A401LXF2"/>
<evidence type="ECO:0000256" key="1">
    <source>
        <dbReference type="ARBA" id="ARBA00022898"/>
    </source>
</evidence>
<dbReference type="EMBL" id="BHWB01000010">
    <property type="protein sequence ID" value="GCB36195.1"/>
    <property type="molecule type" value="Genomic_DNA"/>
</dbReference>
<accession>A0A401LXF2</accession>
<dbReference type="Gene3D" id="3.20.20.10">
    <property type="entry name" value="Alanine racemase"/>
    <property type="match status" value="1"/>
</dbReference>
<dbReference type="SUPFAM" id="SSF51419">
    <property type="entry name" value="PLP-binding barrel"/>
    <property type="match status" value="1"/>
</dbReference>
<dbReference type="Pfam" id="PF01168">
    <property type="entry name" value="Ala_racemase_N"/>
    <property type="match status" value="1"/>
</dbReference>
<dbReference type="PANTHER" id="PTHR10146">
    <property type="entry name" value="PROLINE SYNTHETASE CO-TRANSCRIBED BACTERIAL HOMOLOG PROTEIN"/>
    <property type="match status" value="1"/>
</dbReference>
<keyword evidence="1 2" id="KW-0663">Pyridoxal phosphate</keyword>
<comment type="function">
    <text evidence="2">Pyridoxal 5'-phosphate (PLP)-binding protein, which is involved in PLP homeostasis.</text>
</comment>
<dbReference type="OrthoDB" id="9804072at2"/>